<name>A0A2Z4Y4M0_SUMC1</name>
<dbReference type="KEGG" id="schv:BRCON_0895"/>
<dbReference type="AlphaFoldDB" id="A0A2Z4Y4M0"/>
<dbReference type="InterPro" id="IPR006059">
    <property type="entry name" value="SBP"/>
</dbReference>
<organism evidence="1 2">
    <name type="scientific">Sumerlaea chitinivorans</name>
    <dbReference type="NCBI Taxonomy" id="2250252"/>
    <lineage>
        <taxon>Bacteria</taxon>
        <taxon>Candidatus Sumerlaeota</taxon>
        <taxon>Candidatus Sumerlaeia</taxon>
        <taxon>Candidatus Sumerlaeales</taxon>
        <taxon>Candidatus Sumerlaeaceae</taxon>
        <taxon>Candidatus Sumerlaea</taxon>
    </lineage>
</organism>
<evidence type="ECO:0000313" key="1">
    <source>
        <dbReference type="EMBL" id="AXA35672.1"/>
    </source>
</evidence>
<dbReference type="Pfam" id="PF13416">
    <property type="entry name" value="SBP_bac_8"/>
    <property type="match status" value="1"/>
</dbReference>
<dbReference type="EMBL" id="CP030759">
    <property type="protein sequence ID" value="AXA35672.1"/>
    <property type="molecule type" value="Genomic_DNA"/>
</dbReference>
<sequence>MPFGLVVVAVGVYLFSEFYARHSGRTRQETVISFWAFAFPAQTMKILKTEFEDAHPGIRVEVQTVAWEHLQQKALWAIAANSNVPDVIVASSEWVGGLVSAGALEPLDGPEFPAEFFQRYFPAALGVYQFPEVRRDQPGEYGRIRQYGIPLDLDLMMIFYRADLVDPILERLGFKAFPEDWENFQKLGRAVFQEYGTSTPAAHLLYLDPEDPVPMTMAFLPASGARVLSEDYQRAVFNSPEAVEAFRLFAQLLKDECAIRWERGTMEDPMVLYKTHRVLANISGPWFSKHLERRAPELSGKWKVALFPRRKPEYPSCGLGGACLAIPYNAPHKREAAELLRFMATERFALAYFQRVGSPPPQVTAWSDPTFDQPVAYFGGQKIYHVVRRAIETAQPIQIVPKTQVTRDVLRKSLRAICDGRDLHETLDAAVQEANAILAE</sequence>
<dbReference type="SUPFAM" id="SSF53850">
    <property type="entry name" value="Periplasmic binding protein-like II"/>
    <property type="match status" value="1"/>
</dbReference>
<dbReference type="PANTHER" id="PTHR43649:SF12">
    <property type="entry name" value="DIACETYLCHITOBIOSE BINDING PROTEIN DASA"/>
    <property type="match status" value="1"/>
</dbReference>
<protein>
    <submittedName>
        <fullName evidence="1">Sugar ABC transporter, periplasmic sugar-binding protein</fullName>
    </submittedName>
</protein>
<accession>A0A2Z4Y4M0</accession>
<dbReference type="Gene3D" id="3.40.190.10">
    <property type="entry name" value="Periplasmic binding protein-like II"/>
    <property type="match status" value="2"/>
</dbReference>
<evidence type="ECO:0000313" key="2">
    <source>
        <dbReference type="Proteomes" id="UP000262583"/>
    </source>
</evidence>
<gene>
    <name evidence="1" type="ORF">BRCON_0895</name>
</gene>
<dbReference type="Proteomes" id="UP000262583">
    <property type="component" value="Chromosome"/>
</dbReference>
<reference evidence="1 2" key="1">
    <citation type="submission" date="2018-05" db="EMBL/GenBank/DDBJ databases">
        <title>A metagenomic window into the 2 km-deep terrestrial subsurface aquifer revealed taxonomically and functionally diverse microbial community comprising novel uncultured bacterial lineages.</title>
        <authorList>
            <person name="Kadnikov V.V."/>
            <person name="Mardanov A.V."/>
            <person name="Beletsky A.V."/>
            <person name="Banks D."/>
            <person name="Pimenov N.V."/>
            <person name="Frank Y.A."/>
            <person name="Karnachuk O.V."/>
            <person name="Ravin N.V."/>
        </authorList>
    </citation>
    <scope>NUCLEOTIDE SEQUENCE [LARGE SCALE GENOMIC DNA]</scope>
    <source>
        <strain evidence="1">BY</strain>
    </source>
</reference>
<dbReference type="PANTHER" id="PTHR43649">
    <property type="entry name" value="ARABINOSE-BINDING PROTEIN-RELATED"/>
    <property type="match status" value="1"/>
</dbReference>
<dbReference type="InterPro" id="IPR050490">
    <property type="entry name" value="Bact_solute-bd_prot1"/>
</dbReference>
<proteinExistence type="predicted"/>